<gene>
    <name evidence="1" type="ORF">Slin15195_G044400</name>
</gene>
<name>A0A9Q9EGT3_9PEZI</name>
<dbReference type="SUPFAM" id="SSF52047">
    <property type="entry name" value="RNI-like"/>
    <property type="match status" value="1"/>
</dbReference>
<protein>
    <submittedName>
        <fullName evidence="1">Leucine-rich repeat domain superfamily</fullName>
    </submittedName>
</protein>
<dbReference type="Proteomes" id="UP001056384">
    <property type="component" value="Chromosome 3"/>
</dbReference>
<proteinExistence type="predicted"/>
<dbReference type="AlphaFoldDB" id="A0A9Q9EGT3"/>
<organism evidence="1 2">
    <name type="scientific">Septoria linicola</name>
    <dbReference type="NCBI Taxonomy" id="215465"/>
    <lineage>
        <taxon>Eukaryota</taxon>
        <taxon>Fungi</taxon>
        <taxon>Dikarya</taxon>
        <taxon>Ascomycota</taxon>
        <taxon>Pezizomycotina</taxon>
        <taxon>Dothideomycetes</taxon>
        <taxon>Dothideomycetidae</taxon>
        <taxon>Mycosphaerellales</taxon>
        <taxon>Mycosphaerellaceae</taxon>
        <taxon>Septoria</taxon>
    </lineage>
</organism>
<dbReference type="Gene3D" id="3.80.10.10">
    <property type="entry name" value="Ribonuclease Inhibitor"/>
    <property type="match status" value="1"/>
</dbReference>
<accession>A0A9Q9EGT3</accession>
<dbReference type="InterPro" id="IPR032675">
    <property type="entry name" value="LRR_dom_sf"/>
</dbReference>
<evidence type="ECO:0000313" key="1">
    <source>
        <dbReference type="EMBL" id="USW51121.1"/>
    </source>
</evidence>
<sequence length="406" mass="45265">MDPPPALIIDKALQAVAALSLDAQASRTPSLGTSKAIDTTATMSTTTRFGQLAAELHIAIAQRCNGEQLLALRQVCRNLAKDTTDVFARHFFTYVSCDIDGESLQRLCDLSAVGYLARHIRTLSLSVRGVADFVYHASEVVLLAQSMKALTKLGAAKELHVEACPWLTRRAMKTLAPPPTDLTFNIDIVHEAMISSSFVPSKFRYESPMPLDLPQSSLNPQAVDQLCQIWAHLEHVQFSIDSGDWATAPNFPKLLQSATKLRTLGIFGYNSRGALDIFSWLRTSTLRSLSLSQDTLCSQELCDILTRFASSLKRLELVCIDLVEENGWLKVLEHIRDHMHLDHLSVRSVKSGLDDVLMHFGIAFRTEFTIQGRPLEMRVQLDALLEQPRFGDEDHATITTDDRFNF</sequence>
<keyword evidence="2" id="KW-1185">Reference proteome</keyword>
<reference evidence="1" key="1">
    <citation type="submission" date="2022-06" db="EMBL/GenBank/DDBJ databases">
        <title>Complete genome sequences of two strains of the flax pathogen Septoria linicola.</title>
        <authorList>
            <person name="Lapalu N."/>
            <person name="Simon A."/>
            <person name="Demenou B."/>
            <person name="Paumier D."/>
            <person name="Guillot M.-P."/>
            <person name="Gout L."/>
            <person name="Valade R."/>
        </authorList>
    </citation>
    <scope>NUCLEOTIDE SEQUENCE</scope>
    <source>
        <strain evidence="1">SE15195</strain>
    </source>
</reference>
<evidence type="ECO:0000313" key="2">
    <source>
        <dbReference type="Proteomes" id="UP001056384"/>
    </source>
</evidence>
<dbReference type="EMBL" id="CP099420">
    <property type="protein sequence ID" value="USW51121.1"/>
    <property type="molecule type" value="Genomic_DNA"/>
</dbReference>
<dbReference type="OrthoDB" id="5279008at2759"/>